<sequence length="68" mass="7995">MDLNRLKQLAGVNEYKGPYEYIPENPSFTADLLKKKEKDLDLKPGDPDWFKLWFSRPFMGSNGFRGRK</sequence>
<gene>
    <name evidence="1" type="ORF">METZ01_LOCUS439646</name>
</gene>
<accession>A0A382YU51</accession>
<organism evidence="1">
    <name type="scientific">marine metagenome</name>
    <dbReference type="NCBI Taxonomy" id="408172"/>
    <lineage>
        <taxon>unclassified sequences</taxon>
        <taxon>metagenomes</taxon>
        <taxon>ecological metagenomes</taxon>
    </lineage>
</organism>
<protein>
    <submittedName>
        <fullName evidence="1">Uncharacterized protein</fullName>
    </submittedName>
</protein>
<name>A0A382YU51_9ZZZZ</name>
<reference evidence="1" key="1">
    <citation type="submission" date="2018-05" db="EMBL/GenBank/DDBJ databases">
        <authorList>
            <person name="Lanie J.A."/>
            <person name="Ng W.-L."/>
            <person name="Kazmierczak K.M."/>
            <person name="Andrzejewski T.M."/>
            <person name="Davidsen T.M."/>
            <person name="Wayne K.J."/>
            <person name="Tettelin H."/>
            <person name="Glass J.I."/>
            <person name="Rusch D."/>
            <person name="Podicherti R."/>
            <person name="Tsui H.-C.T."/>
            <person name="Winkler M.E."/>
        </authorList>
    </citation>
    <scope>NUCLEOTIDE SEQUENCE</scope>
</reference>
<proteinExistence type="predicted"/>
<evidence type="ECO:0000313" key="1">
    <source>
        <dbReference type="EMBL" id="SVD86792.1"/>
    </source>
</evidence>
<dbReference type="AlphaFoldDB" id="A0A382YU51"/>
<dbReference type="EMBL" id="UINC01178568">
    <property type="protein sequence ID" value="SVD86792.1"/>
    <property type="molecule type" value="Genomic_DNA"/>
</dbReference>